<evidence type="ECO:0000313" key="3">
    <source>
        <dbReference type="EMBL" id="KAK9690276.1"/>
    </source>
</evidence>
<dbReference type="AlphaFoldDB" id="A0AAW1ILK7"/>
<evidence type="ECO:0000256" key="2">
    <source>
        <dbReference type="SAM" id="SignalP"/>
    </source>
</evidence>
<accession>A0AAW1ILK7</accession>
<dbReference type="Proteomes" id="UP001443914">
    <property type="component" value="Unassembled WGS sequence"/>
</dbReference>
<sequence>MLPLILLLHSLSLFYLFSLIQIYHHRQPPHHAPPRRRRRKHHATTSPVIVTLPSSLSKHHLHHPTAHHPTPHHHHDESSTPPRLLSPLPVLITTLSFDAPHHSCHCYSCRNRRYIMEVKGPSSTNNQDSRPTLRSRGTTTGLKPKSNKERKFIAFDKKGRPTGPWRDIFLSDMAVIARNVKITIEDWSKVPQGQKENIWLDVKNKWNINDDGKRKVVLSYVGGRFKDFRMYLTSVFVYKTRKGRRKVPLNDPLSIYPQITKKDWEEFVRQRMDVNSQEKSKKARVA</sequence>
<name>A0AAW1ILK7_SAPOF</name>
<gene>
    <name evidence="3" type="ORF">RND81_09G117700</name>
</gene>
<dbReference type="PANTHER" id="PTHR33018:SF34">
    <property type="entry name" value="OS02G0472350 PROTEIN"/>
    <property type="match status" value="1"/>
</dbReference>
<feature type="signal peptide" evidence="2">
    <location>
        <begin position="1"/>
        <end position="22"/>
    </location>
</feature>
<keyword evidence="4" id="KW-1185">Reference proteome</keyword>
<evidence type="ECO:0000256" key="1">
    <source>
        <dbReference type="SAM" id="MobiDB-lite"/>
    </source>
</evidence>
<dbReference type="PANTHER" id="PTHR33018">
    <property type="entry name" value="OS10G0338966 PROTEIN-RELATED"/>
    <property type="match status" value="1"/>
</dbReference>
<organism evidence="3 4">
    <name type="scientific">Saponaria officinalis</name>
    <name type="common">Common soapwort</name>
    <name type="synonym">Lychnis saponaria</name>
    <dbReference type="NCBI Taxonomy" id="3572"/>
    <lineage>
        <taxon>Eukaryota</taxon>
        <taxon>Viridiplantae</taxon>
        <taxon>Streptophyta</taxon>
        <taxon>Embryophyta</taxon>
        <taxon>Tracheophyta</taxon>
        <taxon>Spermatophyta</taxon>
        <taxon>Magnoliopsida</taxon>
        <taxon>eudicotyledons</taxon>
        <taxon>Gunneridae</taxon>
        <taxon>Pentapetalae</taxon>
        <taxon>Caryophyllales</taxon>
        <taxon>Caryophyllaceae</taxon>
        <taxon>Caryophylleae</taxon>
        <taxon>Saponaria</taxon>
    </lineage>
</organism>
<feature type="region of interest" description="Disordered" evidence="1">
    <location>
        <begin position="58"/>
        <end position="83"/>
    </location>
</feature>
<feature type="region of interest" description="Disordered" evidence="1">
    <location>
        <begin position="119"/>
        <end position="147"/>
    </location>
</feature>
<feature type="compositionally biased region" description="Polar residues" evidence="1">
    <location>
        <begin position="121"/>
        <end position="141"/>
    </location>
</feature>
<feature type="chain" id="PRO_5043620770" evidence="2">
    <location>
        <begin position="23"/>
        <end position="286"/>
    </location>
</feature>
<comment type="caution">
    <text evidence="3">The sequence shown here is derived from an EMBL/GenBank/DDBJ whole genome shotgun (WGS) entry which is preliminary data.</text>
</comment>
<reference evidence="3" key="1">
    <citation type="submission" date="2024-03" db="EMBL/GenBank/DDBJ databases">
        <title>WGS assembly of Saponaria officinalis var. Norfolk2.</title>
        <authorList>
            <person name="Jenkins J."/>
            <person name="Shu S."/>
            <person name="Grimwood J."/>
            <person name="Barry K."/>
            <person name="Goodstein D."/>
            <person name="Schmutz J."/>
            <person name="Leebens-Mack J."/>
            <person name="Osbourn A."/>
        </authorList>
    </citation>
    <scope>NUCLEOTIDE SEQUENCE [LARGE SCALE GENOMIC DNA]</scope>
    <source>
        <strain evidence="3">JIC</strain>
    </source>
</reference>
<keyword evidence="2" id="KW-0732">Signal</keyword>
<protein>
    <submittedName>
        <fullName evidence="3">Uncharacterized protein</fullName>
    </submittedName>
</protein>
<dbReference type="EMBL" id="JBDFQZ010000009">
    <property type="protein sequence ID" value="KAK9690276.1"/>
    <property type="molecule type" value="Genomic_DNA"/>
</dbReference>
<feature type="compositionally biased region" description="Basic residues" evidence="1">
    <location>
        <begin position="58"/>
        <end position="73"/>
    </location>
</feature>
<proteinExistence type="predicted"/>
<evidence type="ECO:0000313" key="4">
    <source>
        <dbReference type="Proteomes" id="UP001443914"/>
    </source>
</evidence>